<keyword evidence="3" id="KW-0812">Transmembrane</keyword>
<dbReference type="OrthoDB" id="9792534at2"/>
<dbReference type="GO" id="GO:0042284">
    <property type="term" value="F:sphingolipid delta-4 desaturase activity"/>
    <property type="evidence" value="ECO:0007669"/>
    <property type="project" value="TreeGrafter"/>
</dbReference>
<gene>
    <name evidence="5" type="ORF">Cha6605_0261</name>
</gene>
<dbReference type="CDD" id="cd03511">
    <property type="entry name" value="Rhizopine-oxygenase-like"/>
    <property type="match status" value="1"/>
</dbReference>
<dbReference type="GO" id="GO:0046513">
    <property type="term" value="P:ceramide biosynthetic process"/>
    <property type="evidence" value="ECO:0007669"/>
    <property type="project" value="TreeGrafter"/>
</dbReference>
<evidence type="ECO:0000256" key="3">
    <source>
        <dbReference type="SAM" id="Phobius"/>
    </source>
</evidence>
<dbReference type="PANTHER" id="PTHR12879">
    <property type="entry name" value="SPHINGOLIPID DELTA 4 DESATURASE/C-4 HYDROXYLASE PROTEIN DES2"/>
    <property type="match status" value="1"/>
</dbReference>
<comment type="similarity">
    <text evidence="2">Belongs to the fatty acid desaturase type 2 family.</text>
</comment>
<dbReference type="Pfam" id="PF00487">
    <property type="entry name" value="FA_desaturase"/>
    <property type="match status" value="1"/>
</dbReference>
<accession>K9UAB0</accession>
<feature type="transmembrane region" description="Helical" evidence="3">
    <location>
        <begin position="36"/>
        <end position="55"/>
    </location>
</feature>
<dbReference type="KEGG" id="cmp:Cha6605_0261"/>
<dbReference type="AlphaFoldDB" id="K9UAB0"/>
<dbReference type="STRING" id="1173020.Cha6605_0261"/>
<feature type="transmembrane region" description="Helical" evidence="3">
    <location>
        <begin position="194"/>
        <end position="218"/>
    </location>
</feature>
<keyword evidence="3" id="KW-1133">Transmembrane helix</keyword>
<dbReference type="InterPro" id="IPR005804">
    <property type="entry name" value="FA_desaturase_dom"/>
</dbReference>
<proteinExistence type="inferred from homology"/>
<keyword evidence="3" id="KW-0472">Membrane</keyword>
<evidence type="ECO:0000256" key="1">
    <source>
        <dbReference type="ARBA" id="ARBA00001954"/>
    </source>
</evidence>
<evidence type="ECO:0000256" key="2">
    <source>
        <dbReference type="ARBA" id="ARBA00008749"/>
    </source>
</evidence>
<sequence>MDLSISDSATIDPSLDAPTLSADTLKQLNTRSTAQGTLRLAIHLLILLGSGYVWGANVGQHWTIAIPALVIYGFSLAAMFAPVHECSHRTVFANNTLNDAMGWIAGLLSLYNITFFRRYHKWHHRYTQDPDKDPEMSDPLPQTIGDYLLTMSGLPWWWGKLTTHTRVAMGQLEGYPFIPETARAEVIRSTRLQLGVYAIAILISISGGQPWFITYWLLPLFIGQPILRFILLAEHTGCSGDRNPYTNTRSTLTLLPVRLLMWNMPFHAEHHLYPSIPFYQLPIAHQQLKAHFSHVDPGYIQVNREIVAGLNSTV</sequence>
<dbReference type="InterPro" id="IPR039393">
    <property type="entry name" value="Rhizopine-oxygenase-like"/>
</dbReference>
<dbReference type="RefSeq" id="WP_015157758.1">
    <property type="nucleotide sequence ID" value="NC_019697.1"/>
</dbReference>
<keyword evidence="6" id="KW-1185">Reference proteome</keyword>
<protein>
    <submittedName>
        <fullName evidence="5">Fatty acid desaturase</fullName>
    </submittedName>
</protein>
<evidence type="ECO:0000313" key="6">
    <source>
        <dbReference type="Proteomes" id="UP000010366"/>
    </source>
</evidence>
<evidence type="ECO:0000259" key="4">
    <source>
        <dbReference type="Pfam" id="PF00487"/>
    </source>
</evidence>
<reference evidence="5 6" key="1">
    <citation type="submission" date="2012-05" db="EMBL/GenBank/DDBJ databases">
        <title>Finished chromosome of genome of Chamaesiphon sp. PCC 6605.</title>
        <authorList>
            <consortium name="US DOE Joint Genome Institute"/>
            <person name="Gugger M."/>
            <person name="Coursin T."/>
            <person name="Rippka R."/>
            <person name="Tandeau De Marsac N."/>
            <person name="Huntemann M."/>
            <person name="Wei C.-L."/>
            <person name="Han J."/>
            <person name="Detter J.C."/>
            <person name="Han C."/>
            <person name="Tapia R."/>
            <person name="Chen A."/>
            <person name="Kyrpides N."/>
            <person name="Mavromatis K."/>
            <person name="Markowitz V."/>
            <person name="Szeto E."/>
            <person name="Ivanova N."/>
            <person name="Pagani I."/>
            <person name="Pati A."/>
            <person name="Goodwin L."/>
            <person name="Nordberg H.P."/>
            <person name="Cantor M.N."/>
            <person name="Hua S.X."/>
            <person name="Woyke T."/>
            <person name="Kerfeld C.A."/>
        </authorList>
    </citation>
    <scope>NUCLEOTIDE SEQUENCE [LARGE SCALE GENOMIC DNA]</scope>
    <source>
        <strain evidence="6">ATCC 27169 / PCC 6605</strain>
    </source>
</reference>
<feature type="transmembrane region" description="Helical" evidence="3">
    <location>
        <begin position="100"/>
        <end position="116"/>
    </location>
</feature>
<name>K9UAB0_CHAP6</name>
<dbReference type="HOGENOM" id="CLU_052920_1_0_3"/>
<dbReference type="EMBL" id="CP003600">
    <property type="protein sequence ID" value="AFY91563.1"/>
    <property type="molecule type" value="Genomic_DNA"/>
</dbReference>
<evidence type="ECO:0000313" key="5">
    <source>
        <dbReference type="EMBL" id="AFY91563.1"/>
    </source>
</evidence>
<dbReference type="PANTHER" id="PTHR12879:SF8">
    <property type="entry name" value="SPHINGOLIPID DELTA(4)-DESATURASE DES1"/>
    <property type="match status" value="1"/>
</dbReference>
<organism evidence="5 6">
    <name type="scientific">Chamaesiphon minutus (strain ATCC 27169 / PCC 6605)</name>
    <dbReference type="NCBI Taxonomy" id="1173020"/>
    <lineage>
        <taxon>Bacteria</taxon>
        <taxon>Bacillati</taxon>
        <taxon>Cyanobacteriota</taxon>
        <taxon>Cyanophyceae</taxon>
        <taxon>Gomontiellales</taxon>
        <taxon>Chamaesiphonaceae</taxon>
        <taxon>Chamaesiphon</taxon>
    </lineage>
</organism>
<dbReference type="GO" id="GO:0016020">
    <property type="term" value="C:membrane"/>
    <property type="evidence" value="ECO:0007669"/>
    <property type="project" value="GOC"/>
</dbReference>
<dbReference type="Proteomes" id="UP000010366">
    <property type="component" value="Chromosome"/>
</dbReference>
<dbReference type="PATRIC" id="fig|1173020.3.peg.311"/>
<feature type="domain" description="Fatty acid desaturase" evidence="4">
    <location>
        <begin position="61"/>
        <end position="301"/>
    </location>
</feature>
<feature type="transmembrane region" description="Helical" evidence="3">
    <location>
        <begin position="62"/>
        <end position="80"/>
    </location>
</feature>
<dbReference type="eggNOG" id="COG3239">
    <property type="taxonomic scope" value="Bacteria"/>
</dbReference>
<comment type="cofactor">
    <cofactor evidence="1">
        <name>Fe(2+)</name>
        <dbReference type="ChEBI" id="CHEBI:29033"/>
    </cofactor>
</comment>